<evidence type="ECO:0000259" key="1">
    <source>
        <dbReference type="PROSITE" id="PS50943"/>
    </source>
</evidence>
<comment type="caution">
    <text evidence="2">The sequence shown here is derived from an EMBL/GenBank/DDBJ whole genome shotgun (WGS) entry which is preliminary data.</text>
</comment>
<dbReference type="PROSITE" id="PS50943">
    <property type="entry name" value="HTH_CROC1"/>
    <property type="match status" value="1"/>
</dbReference>
<accession>A0ABR5A6S4</accession>
<reference evidence="2 3" key="1">
    <citation type="submission" date="2014-12" db="EMBL/GenBank/DDBJ databases">
        <title>Draft genome sequence of Cohnella kolymensis strain B-2846.</title>
        <authorList>
            <person name="Karlyshev A.V."/>
            <person name="Kudryashova E.B."/>
        </authorList>
    </citation>
    <scope>NUCLEOTIDE SEQUENCE [LARGE SCALE GENOMIC DNA]</scope>
    <source>
        <strain evidence="2 3">VKM B-2846</strain>
    </source>
</reference>
<dbReference type="Pfam" id="PF01381">
    <property type="entry name" value="HTH_3"/>
    <property type="match status" value="1"/>
</dbReference>
<dbReference type="Gene3D" id="1.10.260.40">
    <property type="entry name" value="lambda repressor-like DNA-binding domains"/>
    <property type="match status" value="1"/>
</dbReference>
<proteinExistence type="predicted"/>
<name>A0ABR5A6S4_9BACL</name>
<keyword evidence="3" id="KW-1185">Reference proteome</keyword>
<dbReference type="EMBL" id="JXAL01000014">
    <property type="protein sequence ID" value="KIL36250.1"/>
    <property type="molecule type" value="Genomic_DNA"/>
</dbReference>
<feature type="domain" description="HTH cro/C1-type" evidence="1">
    <location>
        <begin position="4"/>
        <end position="58"/>
    </location>
</feature>
<evidence type="ECO:0000313" key="2">
    <source>
        <dbReference type="EMBL" id="KIL36250.1"/>
    </source>
</evidence>
<gene>
    <name evidence="2" type="ORF">SD71_09760</name>
</gene>
<organism evidence="2 3">
    <name type="scientific">Cohnella kolymensis</name>
    <dbReference type="NCBI Taxonomy" id="1590652"/>
    <lineage>
        <taxon>Bacteria</taxon>
        <taxon>Bacillati</taxon>
        <taxon>Bacillota</taxon>
        <taxon>Bacilli</taxon>
        <taxon>Bacillales</taxon>
        <taxon>Paenibacillaceae</taxon>
        <taxon>Cohnella</taxon>
    </lineage>
</organism>
<dbReference type="CDD" id="cd00093">
    <property type="entry name" value="HTH_XRE"/>
    <property type="match status" value="1"/>
</dbReference>
<protein>
    <recommendedName>
        <fullName evidence="1">HTH cro/C1-type domain-containing protein</fullName>
    </recommendedName>
</protein>
<dbReference type="SUPFAM" id="SSF47413">
    <property type="entry name" value="lambda repressor-like DNA-binding domains"/>
    <property type="match status" value="1"/>
</dbReference>
<sequence>MSKLEYLRRSKGISQVELSRQAGIHPASIAQVERHHRRAWPKLRAALASSLNVSESELFDESGSLIPMI</sequence>
<dbReference type="SMART" id="SM00530">
    <property type="entry name" value="HTH_XRE"/>
    <property type="match status" value="1"/>
</dbReference>
<dbReference type="InterPro" id="IPR001387">
    <property type="entry name" value="Cro/C1-type_HTH"/>
</dbReference>
<evidence type="ECO:0000313" key="3">
    <source>
        <dbReference type="Proteomes" id="UP000054526"/>
    </source>
</evidence>
<dbReference type="Proteomes" id="UP000054526">
    <property type="component" value="Unassembled WGS sequence"/>
</dbReference>
<dbReference type="InterPro" id="IPR010982">
    <property type="entry name" value="Lambda_DNA-bd_dom_sf"/>
</dbReference>